<name>A0A1V9YMB7_9STRA</name>
<dbReference type="Gene3D" id="1.10.10.60">
    <property type="entry name" value="Homeodomain-like"/>
    <property type="match status" value="1"/>
</dbReference>
<dbReference type="AlphaFoldDB" id="A0A1V9YMB7"/>
<organism evidence="3 4">
    <name type="scientific">Thraustotheca clavata</name>
    <dbReference type="NCBI Taxonomy" id="74557"/>
    <lineage>
        <taxon>Eukaryota</taxon>
        <taxon>Sar</taxon>
        <taxon>Stramenopiles</taxon>
        <taxon>Oomycota</taxon>
        <taxon>Saprolegniomycetes</taxon>
        <taxon>Saprolegniales</taxon>
        <taxon>Achlyaceae</taxon>
        <taxon>Thraustotheca</taxon>
    </lineage>
</organism>
<keyword evidence="1" id="KW-0238">DNA-binding</keyword>
<dbReference type="InterPro" id="IPR009057">
    <property type="entry name" value="Homeodomain-like_sf"/>
</dbReference>
<keyword evidence="4" id="KW-1185">Reference proteome</keyword>
<dbReference type="SUPFAM" id="SSF46689">
    <property type="entry name" value="Homeodomain-like"/>
    <property type="match status" value="1"/>
</dbReference>
<comment type="caution">
    <text evidence="3">The sequence shown here is derived from an EMBL/GenBank/DDBJ whole genome shotgun (WGS) entry which is preliminary data.</text>
</comment>
<dbReference type="STRING" id="74557.A0A1V9YMB7"/>
<proteinExistence type="predicted"/>
<dbReference type="PANTHER" id="PTHR19303">
    <property type="entry name" value="TRANSPOSON"/>
    <property type="match status" value="1"/>
</dbReference>
<dbReference type="EMBL" id="JNBS01003473">
    <property type="protein sequence ID" value="OQR86853.1"/>
    <property type="molecule type" value="Genomic_DNA"/>
</dbReference>
<dbReference type="Proteomes" id="UP000243217">
    <property type="component" value="Unassembled WGS sequence"/>
</dbReference>
<reference evidence="3 4" key="1">
    <citation type="journal article" date="2014" name="Genome Biol. Evol.">
        <title>The secreted proteins of Achlya hypogyna and Thraustotheca clavata identify the ancestral oomycete secretome and reveal gene acquisitions by horizontal gene transfer.</title>
        <authorList>
            <person name="Misner I."/>
            <person name="Blouin N."/>
            <person name="Leonard G."/>
            <person name="Richards T.A."/>
            <person name="Lane C.E."/>
        </authorList>
    </citation>
    <scope>NUCLEOTIDE SEQUENCE [LARGE SCALE GENOMIC DNA]</scope>
    <source>
        <strain evidence="3 4">ATCC 34112</strain>
    </source>
</reference>
<dbReference type="Pfam" id="PF03221">
    <property type="entry name" value="HTH_Tnp_Tc5"/>
    <property type="match status" value="1"/>
</dbReference>
<gene>
    <name evidence="3" type="ORF">THRCLA_22951</name>
</gene>
<dbReference type="PROSITE" id="PS51253">
    <property type="entry name" value="HTH_CENPB"/>
    <property type="match status" value="1"/>
</dbReference>
<dbReference type="OrthoDB" id="76498at2759"/>
<dbReference type="InterPro" id="IPR050863">
    <property type="entry name" value="CenT-Element_Derived"/>
</dbReference>
<dbReference type="GO" id="GO:0003677">
    <property type="term" value="F:DNA binding"/>
    <property type="evidence" value="ECO:0007669"/>
    <property type="project" value="UniProtKB-KW"/>
</dbReference>
<dbReference type="InterPro" id="IPR006600">
    <property type="entry name" value="HTH_CenpB_DNA-bd_dom"/>
</dbReference>
<evidence type="ECO:0000313" key="4">
    <source>
        <dbReference type="Proteomes" id="UP000243217"/>
    </source>
</evidence>
<feature type="domain" description="HTH CENPB-type" evidence="2">
    <location>
        <begin position="7"/>
        <end position="79"/>
    </location>
</feature>
<protein>
    <recommendedName>
        <fullName evidence="2">HTH CENPB-type domain-containing protein</fullName>
    </recommendedName>
</protein>
<dbReference type="GO" id="GO:0005634">
    <property type="term" value="C:nucleus"/>
    <property type="evidence" value="ECO:0007669"/>
    <property type="project" value="TreeGrafter"/>
</dbReference>
<evidence type="ECO:0000313" key="3">
    <source>
        <dbReference type="EMBL" id="OQR86853.1"/>
    </source>
</evidence>
<sequence>MLRCQPNLKSLKPIASVALEEKLIHWIDDCELYGICVTYNVIKERAIEIATEMSVNIDLVFSNGSLKKLLNRHALRRHGVFGESNAVDDNNVQDARTKLKQITSLYKVNDMYNLDETAYLYCSQPIHTISKHSIKGNKDVKKRITMAVALNSDGADERDLKFIGTSAKPRYFRGG</sequence>
<accession>A0A1V9YMB7</accession>
<dbReference type="PANTHER" id="PTHR19303:SF73">
    <property type="entry name" value="PROTEIN PDC2"/>
    <property type="match status" value="1"/>
</dbReference>
<evidence type="ECO:0000256" key="1">
    <source>
        <dbReference type="ARBA" id="ARBA00023125"/>
    </source>
</evidence>
<evidence type="ECO:0000259" key="2">
    <source>
        <dbReference type="PROSITE" id="PS51253"/>
    </source>
</evidence>